<dbReference type="AlphaFoldDB" id="A0A6N3HR22"/>
<proteinExistence type="predicted"/>
<reference evidence="2" key="2">
    <citation type="submission" date="2023-01" db="EMBL/GenBank/DDBJ databases">
        <title>Human gut microbiome strain richness.</title>
        <authorList>
            <person name="Chen-Liaw A."/>
        </authorList>
    </citation>
    <scope>NUCLEOTIDE SEQUENCE</scope>
    <source>
        <strain evidence="2">B1_m1001713B170214d0_201011</strain>
    </source>
</reference>
<dbReference type="EMBL" id="CACRUA010000077">
    <property type="protein sequence ID" value="VYU79406.1"/>
    <property type="molecule type" value="Genomic_DNA"/>
</dbReference>
<evidence type="ECO:0000313" key="3">
    <source>
        <dbReference type="EMBL" id="VYU79406.1"/>
    </source>
</evidence>
<dbReference type="GO" id="GO:0016740">
    <property type="term" value="F:transferase activity"/>
    <property type="evidence" value="ECO:0007669"/>
    <property type="project" value="UniProtKB-KW"/>
</dbReference>
<dbReference type="Proteomes" id="UP001300871">
    <property type="component" value="Unassembled WGS sequence"/>
</dbReference>
<dbReference type="InterPro" id="IPR007345">
    <property type="entry name" value="Polysacch_pyruvyl_Trfase"/>
</dbReference>
<dbReference type="Pfam" id="PF04230">
    <property type="entry name" value="PS_pyruv_trans"/>
    <property type="match status" value="1"/>
</dbReference>
<protein>
    <submittedName>
        <fullName evidence="2 3">Polysaccharide pyruvyl transferase</fullName>
    </submittedName>
</protein>
<evidence type="ECO:0000313" key="2">
    <source>
        <dbReference type="EMBL" id="MDB2000194.1"/>
    </source>
</evidence>
<accession>A0A6N3HR22</accession>
<dbReference type="EMBL" id="JAQLGM010000016">
    <property type="protein sequence ID" value="MDB2000194.1"/>
    <property type="molecule type" value="Genomic_DNA"/>
</dbReference>
<organism evidence="3">
    <name type="scientific">Clostridium symbiosum</name>
    <name type="common">Bacteroides symbiosus</name>
    <dbReference type="NCBI Taxonomy" id="1512"/>
    <lineage>
        <taxon>Bacteria</taxon>
        <taxon>Bacillati</taxon>
        <taxon>Bacillota</taxon>
        <taxon>Clostridia</taxon>
        <taxon>Lachnospirales</taxon>
        <taxon>Lachnospiraceae</taxon>
        <taxon>Otoolea</taxon>
    </lineage>
</organism>
<keyword evidence="3" id="KW-0808">Transferase</keyword>
<dbReference type="RefSeq" id="WP_004462202.1">
    <property type="nucleotide sequence ID" value="NZ_CACRUA010000077.1"/>
</dbReference>
<gene>
    <name evidence="3" type="ORF">CSLFYP84_04166</name>
    <name evidence="2" type="ORF">PM006_08285</name>
</gene>
<feature type="domain" description="Polysaccharide pyruvyl transferase" evidence="1">
    <location>
        <begin position="14"/>
        <end position="300"/>
    </location>
</feature>
<name>A0A6N3HR22_CLOSY</name>
<sequence>MKRIGMLTIHDTVNYGSLLQTYATYNAVKQICGNVEIIDYTCKAIEDRETTYPLKSVRTIKGFFKFVLWHPMLHKKKISFHTFIKEQMKLSPRYNIETIVNANNRYDIFIVGSDIVWGMNITGHDYTYFLDFVKSDKRKYAFSSSIGTAWNENDKPKIKSLLEKFDSISVREEQASEWVEELLGKKVPVTCDPTMLWPNTYWRELSDDEYAPKDKYVLIYLTTKDKANIRDGIAYAKKHKMIAYYIDFNHVKPIENLRILKPVSIQQWISLILHADTVFSASYHGLLFALYFHRNVFYYNRGNTSRMLSLCKELHIENREGKTQNLNYDVPIDYVYIDNAIEQKRSESWEILREYLR</sequence>
<evidence type="ECO:0000259" key="1">
    <source>
        <dbReference type="Pfam" id="PF04230"/>
    </source>
</evidence>
<reference evidence="3" key="1">
    <citation type="submission" date="2019-11" db="EMBL/GenBank/DDBJ databases">
        <authorList>
            <person name="Feng L."/>
        </authorList>
    </citation>
    <scope>NUCLEOTIDE SEQUENCE</scope>
    <source>
        <strain evidence="3">CsymbiosumLFYP84</strain>
    </source>
</reference>